<evidence type="ECO:0000259" key="2">
    <source>
        <dbReference type="PROSITE" id="PS50086"/>
    </source>
</evidence>
<dbReference type="InterPro" id="IPR000195">
    <property type="entry name" value="Rab-GAP-TBC_dom"/>
</dbReference>
<evidence type="ECO:0000313" key="4">
    <source>
        <dbReference type="Proteomes" id="UP000070544"/>
    </source>
</evidence>
<evidence type="ECO:0000256" key="1">
    <source>
        <dbReference type="SAM" id="MobiDB-lite"/>
    </source>
</evidence>
<dbReference type="Pfam" id="PF00566">
    <property type="entry name" value="RabGAP-TBC"/>
    <property type="match status" value="1"/>
</dbReference>
<dbReference type="AlphaFoldDB" id="A0A139AT86"/>
<sequence>MARKVEPQQRLREFEHIVFTGRTGDGGREIDFETFRRQCFAGIPDTPASVRDACWKILLNYTPWADRASWPSSLTTLRSTYYSYVRDLSDPPLSPPDSPTTTTLEDPNAALLQQIYSDVRRTLPDMAFFQLPVPAQWGSRSPLFPVPPTNSDATVSPSSSTTSLPTLTPPTDTRASYPDIPNPFLLYARIAHLYAAEVPPVDLPGTPLHSTSSSSSPPTTESATTTAPHTHADSLLRILYLFARLNPGVGYVQGMNEVLAPLYYVSAHGADAGAFCGYYCIMFT</sequence>
<dbReference type="PROSITE" id="PS50086">
    <property type="entry name" value="TBC_RABGAP"/>
    <property type="match status" value="1"/>
</dbReference>
<dbReference type="Gene3D" id="1.10.8.270">
    <property type="entry name" value="putative rabgap domain of human tbc1 domain family member 14 like domains"/>
    <property type="match status" value="1"/>
</dbReference>
<evidence type="ECO:0000313" key="3">
    <source>
        <dbReference type="EMBL" id="KXS19950.1"/>
    </source>
</evidence>
<feature type="compositionally biased region" description="Low complexity" evidence="1">
    <location>
        <begin position="156"/>
        <end position="171"/>
    </location>
</feature>
<name>A0A139AT86_GONPJ</name>
<dbReference type="PANTHER" id="PTHR22957">
    <property type="entry name" value="TBC1 DOMAIN FAMILY MEMBER GTPASE-ACTIVATING PROTEIN"/>
    <property type="match status" value="1"/>
</dbReference>
<accession>A0A139AT86</accession>
<dbReference type="SUPFAM" id="SSF47923">
    <property type="entry name" value="Ypt/Rab-GAP domain of gyp1p"/>
    <property type="match status" value="1"/>
</dbReference>
<dbReference type="PANTHER" id="PTHR22957:SF27">
    <property type="entry name" value="TBC1 DOMAIN FAMILY MEMBER 13"/>
    <property type="match status" value="1"/>
</dbReference>
<keyword evidence="4" id="KW-1185">Reference proteome</keyword>
<dbReference type="Proteomes" id="UP000070544">
    <property type="component" value="Unassembled WGS sequence"/>
</dbReference>
<proteinExistence type="predicted"/>
<dbReference type="InterPro" id="IPR035969">
    <property type="entry name" value="Rab-GAP_TBC_sf"/>
</dbReference>
<dbReference type="GO" id="GO:0006886">
    <property type="term" value="P:intracellular protein transport"/>
    <property type="evidence" value="ECO:0007669"/>
    <property type="project" value="TreeGrafter"/>
</dbReference>
<gene>
    <name evidence="3" type="ORF">M427DRAFT_433813</name>
</gene>
<feature type="region of interest" description="Disordered" evidence="1">
    <location>
        <begin position="205"/>
        <end position="228"/>
    </location>
</feature>
<protein>
    <submittedName>
        <fullName evidence="3">RabGAP/TBC</fullName>
    </submittedName>
</protein>
<dbReference type="EMBL" id="KQ965737">
    <property type="protein sequence ID" value="KXS19950.1"/>
    <property type="molecule type" value="Genomic_DNA"/>
</dbReference>
<feature type="compositionally biased region" description="Low complexity" evidence="1">
    <location>
        <begin position="209"/>
        <end position="228"/>
    </location>
</feature>
<dbReference type="GO" id="GO:0005096">
    <property type="term" value="F:GTPase activator activity"/>
    <property type="evidence" value="ECO:0007669"/>
    <property type="project" value="TreeGrafter"/>
</dbReference>
<feature type="region of interest" description="Disordered" evidence="1">
    <location>
        <begin position="144"/>
        <end position="175"/>
    </location>
</feature>
<dbReference type="OrthoDB" id="27140at2759"/>
<feature type="domain" description="Rab-GAP TBC" evidence="2">
    <location>
        <begin position="45"/>
        <end position="284"/>
    </location>
</feature>
<reference evidence="3 4" key="1">
    <citation type="journal article" date="2015" name="Genome Biol. Evol.">
        <title>Phylogenomic analyses indicate that early fungi evolved digesting cell walls of algal ancestors of land plants.</title>
        <authorList>
            <person name="Chang Y."/>
            <person name="Wang S."/>
            <person name="Sekimoto S."/>
            <person name="Aerts A.L."/>
            <person name="Choi C."/>
            <person name="Clum A."/>
            <person name="LaButti K.M."/>
            <person name="Lindquist E.A."/>
            <person name="Yee Ngan C."/>
            <person name="Ohm R.A."/>
            <person name="Salamov A.A."/>
            <person name="Grigoriev I.V."/>
            <person name="Spatafora J.W."/>
            <person name="Berbee M.L."/>
        </authorList>
    </citation>
    <scope>NUCLEOTIDE SEQUENCE [LARGE SCALE GENOMIC DNA]</scope>
    <source>
        <strain evidence="3 4">JEL478</strain>
    </source>
</reference>
<organism evidence="3 4">
    <name type="scientific">Gonapodya prolifera (strain JEL478)</name>
    <name type="common">Monoblepharis prolifera</name>
    <dbReference type="NCBI Taxonomy" id="1344416"/>
    <lineage>
        <taxon>Eukaryota</taxon>
        <taxon>Fungi</taxon>
        <taxon>Fungi incertae sedis</taxon>
        <taxon>Chytridiomycota</taxon>
        <taxon>Chytridiomycota incertae sedis</taxon>
        <taxon>Monoblepharidomycetes</taxon>
        <taxon>Monoblepharidales</taxon>
        <taxon>Gonapodyaceae</taxon>
        <taxon>Gonapodya</taxon>
    </lineage>
</organism>
<dbReference type="STRING" id="1344416.A0A139AT86"/>